<gene>
    <name evidence="2" type="primary">LOC100908226</name>
</gene>
<sequence>MQHQRRILTSLVAIHNPTRMTHTNPLGPSRGKPAPPWAVEKLLMEGHTRDQIMSDWEALVRKPHSSFDRIDRFLRALRRDYDLSYSGIKEMFAQKRLARFREDQNYHPLADGGTGPDIAAAKFLMLRSAAVKFRNIDDWMTGEDKALTLPTKYHPGFIIEAIDLRDFQILHRGFEHFARCGDLKSLKMVKQKYVDDFCLDSVSGMFNLSLQYLDVSGCELVTEKGLACLHRCKNLKLLNAYNLPGVKHPELLAILLEESSPALEIRADVVRYKTRSRTEVRVTSPDGFIVRRWT</sequence>
<dbReference type="SUPFAM" id="SSF52047">
    <property type="entry name" value="RNI-like"/>
    <property type="match status" value="1"/>
</dbReference>
<accession>A0AAJ7L5S1</accession>
<dbReference type="Gene3D" id="3.80.10.10">
    <property type="entry name" value="Ribonuclease Inhibitor"/>
    <property type="match status" value="1"/>
</dbReference>
<dbReference type="InterPro" id="IPR032675">
    <property type="entry name" value="LRR_dom_sf"/>
</dbReference>
<protein>
    <submittedName>
        <fullName evidence="2">ATP synthase subunit s, mitochondrial</fullName>
    </submittedName>
</protein>
<dbReference type="GeneID" id="100908226"/>
<reference evidence="2" key="1">
    <citation type="submission" date="2025-08" db="UniProtKB">
        <authorList>
            <consortium name="RefSeq"/>
        </authorList>
    </citation>
    <scope>IDENTIFICATION</scope>
</reference>
<dbReference type="RefSeq" id="XP_018495301.1">
    <property type="nucleotide sequence ID" value="XM_018639785.1"/>
</dbReference>
<organism evidence="1 2">
    <name type="scientific">Galendromus occidentalis</name>
    <name type="common">western predatory mite</name>
    <dbReference type="NCBI Taxonomy" id="34638"/>
    <lineage>
        <taxon>Eukaryota</taxon>
        <taxon>Metazoa</taxon>
        <taxon>Ecdysozoa</taxon>
        <taxon>Arthropoda</taxon>
        <taxon>Chelicerata</taxon>
        <taxon>Arachnida</taxon>
        <taxon>Acari</taxon>
        <taxon>Parasitiformes</taxon>
        <taxon>Mesostigmata</taxon>
        <taxon>Gamasina</taxon>
        <taxon>Phytoseioidea</taxon>
        <taxon>Phytoseiidae</taxon>
        <taxon>Typhlodrominae</taxon>
        <taxon>Galendromus</taxon>
    </lineage>
</organism>
<proteinExistence type="predicted"/>
<evidence type="ECO:0000313" key="2">
    <source>
        <dbReference type="RefSeq" id="XP_018495301.1"/>
    </source>
</evidence>
<name>A0AAJ7L5S1_9ACAR</name>
<evidence type="ECO:0000313" key="1">
    <source>
        <dbReference type="Proteomes" id="UP000694867"/>
    </source>
</evidence>
<dbReference type="Proteomes" id="UP000694867">
    <property type="component" value="Unplaced"/>
</dbReference>
<dbReference type="KEGG" id="goe:100908226"/>
<keyword evidence="1" id="KW-1185">Reference proteome</keyword>
<dbReference type="AlphaFoldDB" id="A0AAJ7L5S1"/>